<feature type="binding site" evidence="4">
    <location>
        <position position="125"/>
    </location>
    <ligand>
        <name>NAD(+)</name>
        <dbReference type="ChEBI" id="CHEBI:57540"/>
    </ligand>
</feature>
<dbReference type="InterPro" id="IPR013328">
    <property type="entry name" value="6PGD_dom2"/>
</dbReference>
<dbReference type="SUPFAM" id="SSF51735">
    <property type="entry name" value="NAD(P)-binding Rossmann-fold domains"/>
    <property type="match status" value="1"/>
</dbReference>
<dbReference type="InterPro" id="IPR006108">
    <property type="entry name" value="3HC_DH_C"/>
</dbReference>
<dbReference type="GO" id="GO:0070403">
    <property type="term" value="F:NAD+ binding"/>
    <property type="evidence" value="ECO:0007669"/>
    <property type="project" value="InterPro"/>
</dbReference>
<dbReference type="PANTHER" id="PTHR48075">
    <property type="entry name" value="3-HYDROXYACYL-COA DEHYDROGENASE FAMILY PROTEIN"/>
    <property type="match status" value="1"/>
</dbReference>
<feature type="binding site" evidence="4">
    <location>
        <begin position="11"/>
        <end position="16"/>
    </location>
    <ligand>
        <name>NAD(+)</name>
        <dbReference type="ChEBI" id="CHEBI:57540"/>
    </ligand>
</feature>
<feature type="domain" description="3-hydroxyacyl-CoA dehydrogenase C-terminal" evidence="5">
    <location>
        <begin position="203"/>
        <end position="299"/>
    </location>
</feature>
<evidence type="ECO:0000259" key="5">
    <source>
        <dbReference type="Pfam" id="PF00725"/>
    </source>
</evidence>
<dbReference type="EC" id="1.1.1.157" evidence="7"/>
<comment type="similarity">
    <text evidence="1">Belongs to the 3-hydroxyacyl-CoA dehydrogenase family.</text>
</comment>
<dbReference type="InterPro" id="IPR006176">
    <property type="entry name" value="3-OHacyl-CoA_DH_NAD-bd"/>
</dbReference>
<proteinExistence type="inferred from homology"/>
<evidence type="ECO:0000256" key="3">
    <source>
        <dbReference type="PIRSR" id="PIRSR000105-1"/>
    </source>
</evidence>
<dbReference type="GO" id="GO:0008691">
    <property type="term" value="F:3-hydroxybutyryl-CoA dehydrogenase activity"/>
    <property type="evidence" value="ECO:0007669"/>
    <property type="project" value="UniProtKB-EC"/>
</dbReference>
<feature type="domain" description="3-hydroxyacyl-CoA dehydrogenase NAD binding" evidence="6">
    <location>
        <begin position="7"/>
        <end position="200"/>
    </location>
</feature>
<dbReference type="InterPro" id="IPR036291">
    <property type="entry name" value="NAD(P)-bd_dom_sf"/>
</dbReference>
<dbReference type="GO" id="GO:0006631">
    <property type="term" value="P:fatty acid metabolic process"/>
    <property type="evidence" value="ECO:0007669"/>
    <property type="project" value="InterPro"/>
</dbReference>
<dbReference type="Gene3D" id="1.10.1040.10">
    <property type="entry name" value="N-(1-d-carboxylethyl)-l-norvaline Dehydrogenase, domain 2"/>
    <property type="match status" value="1"/>
</dbReference>
<dbReference type="InterPro" id="IPR008927">
    <property type="entry name" value="6-PGluconate_DH-like_C_sf"/>
</dbReference>
<protein>
    <submittedName>
        <fullName evidence="7">3-hydroxybutyryl-CoA dehydrogenase</fullName>
        <ecNumber evidence="7">1.1.1.157</ecNumber>
    </submittedName>
</protein>
<dbReference type="EMBL" id="CP119952">
    <property type="protein sequence ID" value="WFC95670.1"/>
    <property type="molecule type" value="Genomic_DNA"/>
</dbReference>
<dbReference type="Gene3D" id="3.40.50.720">
    <property type="entry name" value="NAD(P)-binding Rossmann-like Domain"/>
    <property type="match status" value="1"/>
</dbReference>
<evidence type="ECO:0000259" key="6">
    <source>
        <dbReference type="Pfam" id="PF02737"/>
    </source>
</evidence>
<evidence type="ECO:0000256" key="4">
    <source>
        <dbReference type="PIRSR" id="PIRSR000105-2"/>
    </source>
</evidence>
<sequence>MTDVQQLAVLGCGQMGIGIASVAAIQARIPRIVLVDVSAKQAERGRASLEEQVRKAAKYRRIEPRLVDSILDSVHIVHSIEELASAHTPDLVIEAASEDVDVKKRVFHALAKHLPLRTLLASNTSSISITTLARAAADAYTDPAEAAASAARVVGIHFFNPVQVMRLVEVVRALQTSDESVQRATAFAVACRKRTVLCVDTPGFIVNRINIVAMREAIRMAEAKEATYEDIDQAMMLGMRHPMGPLRLADFVGLDICLHVMESIYEATGEPQYAPPGLLLRMVHAGWLGVKTAKGFYDYRAKA</sequence>
<dbReference type="Proteomes" id="UP001216638">
    <property type="component" value="Chromosome 2"/>
</dbReference>
<keyword evidence="4" id="KW-0520">NAD</keyword>
<evidence type="ECO:0000313" key="7">
    <source>
        <dbReference type="EMBL" id="WFC95670.1"/>
    </source>
</evidence>
<reference evidence="7" key="1">
    <citation type="submission" date="2023-03" db="EMBL/GenBank/DDBJ databases">
        <title>Mating type loci evolution in Malassezia.</title>
        <authorList>
            <person name="Coelho M.A."/>
        </authorList>
    </citation>
    <scope>NUCLEOTIDE SEQUENCE</scope>
    <source>
        <strain evidence="7">CBS 14135</strain>
    </source>
</reference>
<feature type="site" description="Important for catalytic activity" evidence="3">
    <location>
        <position position="157"/>
    </location>
</feature>
<evidence type="ECO:0000256" key="1">
    <source>
        <dbReference type="ARBA" id="ARBA00009463"/>
    </source>
</evidence>
<dbReference type="Pfam" id="PF00725">
    <property type="entry name" value="3HCDH"/>
    <property type="match status" value="1"/>
</dbReference>
<keyword evidence="8" id="KW-1185">Reference proteome</keyword>
<name>A0AAF0IQ50_9BASI</name>
<dbReference type="PIRSF" id="PIRSF000105">
    <property type="entry name" value="HCDH"/>
    <property type="match status" value="1"/>
</dbReference>
<accession>A0AAF0IQ50</accession>
<evidence type="ECO:0000256" key="2">
    <source>
        <dbReference type="ARBA" id="ARBA00023002"/>
    </source>
</evidence>
<feature type="binding site" evidence="4">
    <location>
        <position position="98"/>
    </location>
    <ligand>
        <name>NAD(+)</name>
        <dbReference type="ChEBI" id="CHEBI:57540"/>
    </ligand>
</feature>
<dbReference type="Pfam" id="PF02737">
    <property type="entry name" value="3HCDH_N"/>
    <property type="match status" value="1"/>
</dbReference>
<dbReference type="PANTHER" id="PTHR48075:SF5">
    <property type="entry name" value="3-HYDROXYBUTYRYL-COA DEHYDROGENASE"/>
    <property type="match status" value="1"/>
</dbReference>
<dbReference type="InterPro" id="IPR022694">
    <property type="entry name" value="3-OHacyl-CoA_DH"/>
</dbReference>
<feature type="binding site" evidence="4">
    <location>
        <position position="103"/>
    </location>
    <ligand>
        <name>NAD(+)</name>
        <dbReference type="ChEBI" id="CHEBI:57540"/>
    </ligand>
</feature>
<dbReference type="AlphaFoldDB" id="A0AAF0IQ50"/>
<feature type="binding site" evidence="4">
    <location>
        <position position="36"/>
    </location>
    <ligand>
        <name>NAD(+)</name>
        <dbReference type="ChEBI" id="CHEBI:57540"/>
    </ligand>
</feature>
<gene>
    <name evidence="7" type="ORF">MBRA1_002323</name>
</gene>
<organism evidence="7 8">
    <name type="scientific">Malassezia brasiliensis</name>
    <dbReference type="NCBI Taxonomy" id="1821822"/>
    <lineage>
        <taxon>Eukaryota</taxon>
        <taxon>Fungi</taxon>
        <taxon>Dikarya</taxon>
        <taxon>Basidiomycota</taxon>
        <taxon>Ustilaginomycotina</taxon>
        <taxon>Malasseziomycetes</taxon>
        <taxon>Malasseziales</taxon>
        <taxon>Malasseziaceae</taxon>
        <taxon>Malassezia</taxon>
    </lineage>
</organism>
<feature type="binding site" evidence="4">
    <location>
        <position position="160"/>
    </location>
    <ligand>
        <name>NAD(+)</name>
        <dbReference type="ChEBI" id="CHEBI:57540"/>
    </ligand>
</feature>
<keyword evidence="2 7" id="KW-0560">Oxidoreductase</keyword>
<evidence type="ECO:0000313" key="8">
    <source>
        <dbReference type="Proteomes" id="UP001216638"/>
    </source>
</evidence>
<dbReference type="SUPFAM" id="SSF48179">
    <property type="entry name" value="6-phosphogluconate dehydrogenase C-terminal domain-like"/>
    <property type="match status" value="1"/>
</dbReference>
<feature type="binding site" evidence="4">
    <location>
        <position position="291"/>
    </location>
    <ligand>
        <name>NAD(+)</name>
        <dbReference type="ChEBI" id="CHEBI:57540"/>
    </ligand>
</feature>